<dbReference type="InterPro" id="IPR008930">
    <property type="entry name" value="Terpenoid_cyclase/PrenylTrfase"/>
</dbReference>
<reference evidence="6" key="2">
    <citation type="submission" date="2023-06" db="EMBL/GenBank/DDBJ databases">
        <authorList>
            <person name="Ma L."/>
            <person name="Liu K.-W."/>
            <person name="Li Z."/>
            <person name="Hsiao Y.-Y."/>
            <person name="Qi Y."/>
            <person name="Fu T."/>
            <person name="Tang G."/>
            <person name="Zhang D."/>
            <person name="Sun W.-H."/>
            <person name="Liu D.-K."/>
            <person name="Li Y."/>
            <person name="Chen G.-Z."/>
            <person name="Liu X.-D."/>
            <person name="Liao X.-Y."/>
            <person name="Jiang Y.-T."/>
            <person name="Yu X."/>
            <person name="Hao Y."/>
            <person name="Huang J."/>
            <person name="Zhao X.-W."/>
            <person name="Ke S."/>
            <person name="Chen Y.-Y."/>
            <person name="Wu W.-L."/>
            <person name="Hsu J.-L."/>
            <person name="Lin Y.-F."/>
            <person name="Huang M.-D."/>
            <person name="Li C.-Y."/>
            <person name="Huang L."/>
            <person name="Wang Z.-W."/>
            <person name="Zhao X."/>
            <person name="Zhong W.-Y."/>
            <person name="Peng D.-H."/>
            <person name="Ahmad S."/>
            <person name="Lan S."/>
            <person name="Zhang J.-S."/>
            <person name="Tsai W.-C."/>
            <person name="Van De Peer Y."/>
            <person name="Liu Z.-J."/>
        </authorList>
    </citation>
    <scope>NUCLEOTIDE SEQUENCE</scope>
    <source>
        <strain evidence="6">CP</strain>
        <tissue evidence="6">Leaves</tissue>
    </source>
</reference>
<evidence type="ECO:0000259" key="5">
    <source>
        <dbReference type="Pfam" id="PF03936"/>
    </source>
</evidence>
<organism evidence="6 7">
    <name type="scientific">Acorus calamus</name>
    <name type="common">Sweet flag</name>
    <dbReference type="NCBI Taxonomy" id="4465"/>
    <lineage>
        <taxon>Eukaryota</taxon>
        <taxon>Viridiplantae</taxon>
        <taxon>Streptophyta</taxon>
        <taxon>Embryophyta</taxon>
        <taxon>Tracheophyta</taxon>
        <taxon>Spermatophyta</taxon>
        <taxon>Magnoliopsida</taxon>
        <taxon>Liliopsida</taxon>
        <taxon>Acoraceae</taxon>
        <taxon>Acorus</taxon>
    </lineage>
</organism>
<gene>
    <name evidence="6" type="ORF">QJS10_CPB18g02012</name>
</gene>
<dbReference type="InterPro" id="IPR005630">
    <property type="entry name" value="Terpene_synthase_metal-bd"/>
</dbReference>
<evidence type="ECO:0000259" key="4">
    <source>
        <dbReference type="Pfam" id="PF01397"/>
    </source>
</evidence>
<dbReference type="Gene3D" id="1.10.600.10">
    <property type="entry name" value="Farnesyl Diphosphate Synthase"/>
    <property type="match status" value="1"/>
</dbReference>
<sequence length="555" mass="64337">MHQMAAMASVLQNPSNGVVRKTAEFAPSYWGDFFISFTSKSDPCTDERENKLKEEVKNMLLISHSDEPLQEMELINVIQRLGIGYLFEEQIDEALKRIHGVDVIDDDSLHLFSLRFRLLRQAGYNVPSDGFNKFKDEDGKFKEGLINGDAKGLLSMYEAAYLGILGEAILDEATAFAREHLKSLVGQVSASLAKDIELALEKPMRRAMVRIRARQYISVYEMDEQRNDVLLELAKLDYNRLQQLHQRELRDLSVWWKEAGLTHQLSFTRDRIVECYFWALGTFYEPRYSRGRTMLTKVMMLTSLLDDIYDAYGTIEEVEPFNHVIQRWDLEALHELPDYMKVYIVALFNTFNDFEEELRAEGNAYRVEYLREAFKLQSKAYHHEFLWEHNKYVPKFHEHLQVSAVSCTYPLFYVCSLVGMGDMATKEAFDWVIKVPKIIWSSSLIARLVDDMYPHKIEQGNDHMPTSVQCYAIEHGLTEEEAVQKISEVLVEDEWKRMNEELLKHDQGIPLALYMPAFNLACVMAEAYKNGDGYNNPEGDMKDNVSMILVDRVTI</sequence>
<dbReference type="SFLD" id="SFLDS00005">
    <property type="entry name" value="Isoprenoid_Synthase_Type_I"/>
    <property type="match status" value="1"/>
</dbReference>
<evidence type="ECO:0000313" key="6">
    <source>
        <dbReference type="EMBL" id="KAK1289397.1"/>
    </source>
</evidence>
<evidence type="ECO:0000256" key="2">
    <source>
        <dbReference type="ARBA" id="ARBA00022842"/>
    </source>
</evidence>
<dbReference type="FunFam" id="1.10.600.10:FF:000007">
    <property type="entry name" value="Isoprene synthase, chloroplastic"/>
    <property type="match status" value="1"/>
</dbReference>
<proteinExistence type="predicted"/>
<dbReference type="Pfam" id="PF03936">
    <property type="entry name" value="Terpene_synth_C"/>
    <property type="match status" value="1"/>
</dbReference>
<dbReference type="InterPro" id="IPR034741">
    <property type="entry name" value="Terpene_cyclase-like_1_C"/>
</dbReference>
<keyword evidence="3" id="KW-0456">Lyase</keyword>
<dbReference type="PANTHER" id="PTHR31225">
    <property type="entry name" value="OS04G0344100 PROTEIN-RELATED"/>
    <property type="match status" value="1"/>
</dbReference>
<dbReference type="SUPFAM" id="SSF48239">
    <property type="entry name" value="Terpenoid cyclases/Protein prenyltransferases"/>
    <property type="match status" value="1"/>
</dbReference>
<dbReference type="InterPro" id="IPR036965">
    <property type="entry name" value="Terpene_synth_N_sf"/>
</dbReference>
<dbReference type="InterPro" id="IPR001906">
    <property type="entry name" value="Terpene_synth_N"/>
</dbReference>
<dbReference type="PANTHER" id="PTHR31225:SF93">
    <property type="entry name" value="ALPHA-HUMULENE_(-)-(E)-BETA-CARYOPHYLLENE SYNTHASE"/>
    <property type="match status" value="1"/>
</dbReference>
<name>A0AAV9CL38_ACOCL</name>
<keyword evidence="1" id="KW-0479">Metal-binding</keyword>
<accession>A0AAV9CL38</accession>
<keyword evidence="2" id="KW-0460">Magnesium</keyword>
<dbReference type="Pfam" id="PF01397">
    <property type="entry name" value="Terpene_synth"/>
    <property type="match status" value="1"/>
</dbReference>
<dbReference type="GO" id="GO:0016102">
    <property type="term" value="P:diterpenoid biosynthetic process"/>
    <property type="evidence" value="ECO:0007669"/>
    <property type="project" value="InterPro"/>
</dbReference>
<dbReference type="SUPFAM" id="SSF48576">
    <property type="entry name" value="Terpenoid synthases"/>
    <property type="match status" value="1"/>
</dbReference>
<dbReference type="EMBL" id="JAUJYO010000018">
    <property type="protein sequence ID" value="KAK1289397.1"/>
    <property type="molecule type" value="Genomic_DNA"/>
</dbReference>
<evidence type="ECO:0000256" key="1">
    <source>
        <dbReference type="ARBA" id="ARBA00022723"/>
    </source>
</evidence>
<dbReference type="FunFam" id="1.50.10.130:FF:000001">
    <property type="entry name" value="Isoprene synthase, chloroplastic"/>
    <property type="match status" value="1"/>
</dbReference>
<dbReference type="Gene3D" id="1.50.10.130">
    <property type="entry name" value="Terpene synthase, N-terminal domain"/>
    <property type="match status" value="1"/>
</dbReference>
<evidence type="ECO:0000313" key="7">
    <source>
        <dbReference type="Proteomes" id="UP001180020"/>
    </source>
</evidence>
<comment type="caution">
    <text evidence="6">The sequence shown here is derived from an EMBL/GenBank/DDBJ whole genome shotgun (WGS) entry which is preliminary data.</text>
</comment>
<protein>
    <submittedName>
        <fullName evidence="6">(-)-germacrene D synthase</fullName>
    </submittedName>
</protein>
<dbReference type="GO" id="GO:0000287">
    <property type="term" value="F:magnesium ion binding"/>
    <property type="evidence" value="ECO:0007669"/>
    <property type="project" value="InterPro"/>
</dbReference>
<dbReference type="AlphaFoldDB" id="A0AAV9CL38"/>
<feature type="domain" description="Terpene synthase N-terminal" evidence="4">
    <location>
        <begin position="30"/>
        <end position="200"/>
    </location>
</feature>
<keyword evidence="7" id="KW-1185">Reference proteome</keyword>
<dbReference type="Proteomes" id="UP001180020">
    <property type="component" value="Unassembled WGS sequence"/>
</dbReference>
<feature type="domain" description="Terpene synthase metal-binding" evidence="5">
    <location>
        <begin position="257"/>
        <end position="496"/>
    </location>
</feature>
<dbReference type="InterPro" id="IPR050148">
    <property type="entry name" value="Terpene_synthase-like"/>
</dbReference>
<evidence type="ECO:0000256" key="3">
    <source>
        <dbReference type="ARBA" id="ARBA00023239"/>
    </source>
</evidence>
<reference evidence="6" key="1">
    <citation type="journal article" date="2023" name="Nat. Commun.">
        <title>Diploid and tetraploid genomes of Acorus and the evolution of monocots.</title>
        <authorList>
            <person name="Ma L."/>
            <person name="Liu K.W."/>
            <person name="Li Z."/>
            <person name="Hsiao Y.Y."/>
            <person name="Qi Y."/>
            <person name="Fu T."/>
            <person name="Tang G.D."/>
            <person name="Zhang D."/>
            <person name="Sun W.H."/>
            <person name="Liu D.K."/>
            <person name="Li Y."/>
            <person name="Chen G.Z."/>
            <person name="Liu X.D."/>
            <person name="Liao X.Y."/>
            <person name="Jiang Y.T."/>
            <person name="Yu X."/>
            <person name="Hao Y."/>
            <person name="Huang J."/>
            <person name="Zhao X.W."/>
            <person name="Ke S."/>
            <person name="Chen Y.Y."/>
            <person name="Wu W.L."/>
            <person name="Hsu J.L."/>
            <person name="Lin Y.F."/>
            <person name="Huang M.D."/>
            <person name="Li C.Y."/>
            <person name="Huang L."/>
            <person name="Wang Z.W."/>
            <person name="Zhao X."/>
            <person name="Zhong W.Y."/>
            <person name="Peng D.H."/>
            <person name="Ahmad S."/>
            <person name="Lan S."/>
            <person name="Zhang J.S."/>
            <person name="Tsai W.C."/>
            <person name="Van de Peer Y."/>
            <person name="Liu Z.J."/>
        </authorList>
    </citation>
    <scope>NUCLEOTIDE SEQUENCE</scope>
    <source>
        <strain evidence="6">CP</strain>
    </source>
</reference>
<dbReference type="InterPro" id="IPR008949">
    <property type="entry name" value="Isoprenoid_synthase_dom_sf"/>
</dbReference>
<dbReference type="InterPro" id="IPR044814">
    <property type="entry name" value="Terpene_cyclase_plant_C1"/>
</dbReference>
<dbReference type="SFLD" id="SFLDG01019">
    <property type="entry name" value="Terpene_Cyclase_Like_1_C_Termi"/>
    <property type="match status" value="1"/>
</dbReference>
<dbReference type="GO" id="GO:0010333">
    <property type="term" value="F:terpene synthase activity"/>
    <property type="evidence" value="ECO:0007669"/>
    <property type="project" value="InterPro"/>
</dbReference>
<dbReference type="CDD" id="cd00684">
    <property type="entry name" value="Terpene_cyclase_plant_C1"/>
    <property type="match status" value="1"/>
</dbReference>